<organism evidence="3 4">
    <name type="scientific">Colletotrichum gloeosporioides</name>
    <name type="common">Anthracnose fungus</name>
    <name type="synonym">Glomerella cingulata</name>
    <dbReference type="NCBI Taxonomy" id="474922"/>
    <lineage>
        <taxon>Eukaryota</taxon>
        <taxon>Fungi</taxon>
        <taxon>Dikarya</taxon>
        <taxon>Ascomycota</taxon>
        <taxon>Pezizomycotina</taxon>
        <taxon>Sordariomycetes</taxon>
        <taxon>Hypocreomycetidae</taxon>
        <taxon>Glomerellales</taxon>
        <taxon>Glomerellaceae</taxon>
        <taxon>Colletotrichum</taxon>
        <taxon>Colletotrichum gloeosporioides species complex</taxon>
    </lineage>
</organism>
<gene>
    <name evidence="3" type="ORF">GCG54_00008312</name>
</gene>
<keyword evidence="4" id="KW-1185">Reference proteome</keyword>
<feature type="region of interest" description="Disordered" evidence="1">
    <location>
        <begin position="97"/>
        <end position="127"/>
    </location>
</feature>
<accession>A0A8H4C838</accession>
<dbReference type="Proteomes" id="UP000613401">
    <property type="component" value="Unassembled WGS sequence"/>
</dbReference>
<dbReference type="RefSeq" id="XP_045258014.1">
    <property type="nucleotide sequence ID" value="XM_045408280.1"/>
</dbReference>
<reference evidence="3" key="1">
    <citation type="journal article" date="2020" name="Phytopathology">
        <title>Genome sequence and comparative analysis of Colletotrichum gloeosporioides isolated from Liriodendron leaves.</title>
        <authorList>
            <person name="Fu F.F."/>
            <person name="Hao Z."/>
            <person name="Wang P."/>
            <person name="Lu Y."/>
            <person name="Xue L.J."/>
            <person name="Wei G."/>
            <person name="Tian Y."/>
            <person name="Baishi H."/>
            <person name="Xu H."/>
            <person name="Shi J."/>
            <person name="Cheng T."/>
            <person name="Wang G."/>
            <person name="Yi Y."/>
            <person name="Chen J."/>
        </authorList>
    </citation>
    <scope>NUCLEOTIDE SEQUENCE</scope>
    <source>
        <strain evidence="3">Lc1</strain>
    </source>
</reference>
<dbReference type="InterPro" id="IPR025676">
    <property type="entry name" value="Clr5_dom"/>
</dbReference>
<comment type="caution">
    <text evidence="3">The sequence shown here is derived from an EMBL/GenBank/DDBJ whole genome shotgun (WGS) entry which is preliminary data.</text>
</comment>
<dbReference type="PANTHER" id="PTHR38788">
    <property type="entry name" value="CLR5 DOMAIN-CONTAINING PROTEIN"/>
    <property type="match status" value="1"/>
</dbReference>
<dbReference type="AlphaFoldDB" id="A0A8H4C838"/>
<dbReference type="PANTHER" id="PTHR38788:SF3">
    <property type="entry name" value="CLR5 DOMAIN-CONTAINING PROTEIN"/>
    <property type="match status" value="1"/>
</dbReference>
<name>A0A8H4C838_COLGL</name>
<dbReference type="Pfam" id="PF14420">
    <property type="entry name" value="Clr5"/>
    <property type="match status" value="1"/>
</dbReference>
<feature type="domain" description="Clr5" evidence="2">
    <location>
        <begin position="22"/>
        <end position="73"/>
    </location>
</feature>
<reference evidence="3" key="2">
    <citation type="submission" date="2020-03" db="EMBL/GenBank/DDBJ databases">
        <authorList>
            <person name="Fu F.-F."/>
            <person name="Chen J."/>
        </authorList>
    </citation>
    <scope>NUCLEOTIDE SEQUENCE</scope>
    <source>
        <strain evidence="3">Lc1</strain>
    </source>
</reference>
<protein>
    <recommendedName>
        <fullName evidence="2">Clr5 domain-containing protein</fullName>
    </recommendedName>
</protein>
<dbReference type="GeneID" id="69015453"/>
<evidence type="ECO:0000313" key="3">
    <source>
        <dbReference type="EMBL" id="KAF3798854.1"/>
    </source>
</evidence>
<evidence type="ECO:0000256" key="1">
    <source>
        <dbReference type="SAM" id="MobiDB-lite"/>
    </source>
</evidence>
<dbReference type="EMBL" id="WVTB01000091">
    <property type="protein sequence ID" value="KAF3798854.1"/>
    <property type="molecule type" value="Genomic_DNA"/>
</dbReference>
<evidence type="ECO:0000259" key="2">
    <source>
        <dbReference type="Pfam" id="PF14420"/>
    </source>
</evidence>
<sequence length="165" mass="19642">MESLSSVMLHGAQRSERPRSGQHWDAKKDTLQRLYLKENKPLREIVVIMNQQHLFMATERMYKRQFMKWRWRKYNSKGLRQSQLNGDRVEMVEGEMTCQRTRRRRLSPDLSRTSTGSQKTDPFPMTSTSLLYGTEKDRLSYGLLLNLHDLIQGACRQDPEWHRRA</sequence>
<feature type="compositionally biased region" description="Polar residues" evidence="1">
    <location>
        <begin position="110"/>
        <end position="127"/>
    </location>
</feature>
<feature type="region of interest" description="Disordered" evidence="1">
    <location>
        <begin position="1"/>
        <end position="24"/>
    </location>
</feature>
<feature type="compositionally biased region" description="Basic and acidic residues" evidence="1">
    <location>
        <begin position="13"/>
        <end position="24"/>
    </location>
</feature>
<evidence type="ECO:0000313" key="4">
    <source>
        <dbReference type="Proteomes" id="UP000613401"/>
    </source>
</evidence>
<proteinExistence type="predicted"/>